<keyword evidence="4" id="KW-1185">Reference proteome</keyword>
<evidence type="ECO:0000256" key="3">
    <source>
        <dbReference type="PIRSR" id="PIRSR600246-3"/>
    </source>
</evidence>
<dbReference type="InterPro" id="IPR000246">
    <property type="entry name" value="Peptidase_T2"/>
</dbReference>
<dbReference type="KEGG" id="lak:106181953"/>
<dbReference type="GeneID" id="106181953"/>
<proteinExistence type="inferred from homology"/>
<dbReference type="PANTHER" id="PTHR10188">
    <property type="entry name" value="L-ASPARAGINASE"/>
    <property type="match status" value="1"/>
</dbReference>
<dbReference type="Pfam" id="PF01112">
    <property type="entry name" value="Asparaginase_2"/>
    <property type="match status" value="1"/>
</dbReference>
<dbReference type="FunFam" id="3.60.20.30:FF:000006">
    <property type="entry name" value="Threonine aspartase"/>
    <property type="match status" value="1"/>
</dbReference>
<dbReference type="OMA" id="RLWCAFT"/>
<dbReference type="InterPro" id="IPR037464">
    <property type="entry name" value="Taspase1"/>
</dbReference>
<reference evidence="5" key="1">
    <citation type="submission" date="2025-08" db="UniProtKB">
        <authorList>
            <consortium name="RefSeq"/>
        </authorList>
    </citation>
    <scope>IDENTIFICATION</scope>
    <source>
        <tissue evidence="5">Gonads</tissue>
    </source>
</reference>
<dbReference type="STRING" id="7574.A0A1S3KID6"/>
<dbReference type="Gene3D" id="3.60.20.30">
    <property type="entry name" value="(Glycosyl)asparaginase"/>
    <property type="match status" value="1"/>
</dbReference>
<dbReference type="Proteomes" id="UP000085678">
    <property type="component" value="Unplaced"/>
</dbReference>
<feature type="site" description="Cleavage; by autolysis" evidence="3">
    <location>
        <begin position="198"/>
        <end position="199"/>
    </location>
</feature>
<evidence type="ECO:0000313" key="5">
    <source>
        <dbReference type="RefSeq" id="XP_013421976.1"/>
    </source>
</evidence>
<dbReference type="RefSeq" id="XP_013421976.1">
    <property type="nucleotide sequence ID" value="XM_013566522.1"/>
</dbReference>
<organism evidence="4 5">
    <name type="scientific">Lingula anatina</name>
    <name type="common">Brachiopod</name>
    <name type="synonym">Lingula unguis</name>
    <dbReference type="NCBI Taxonomy" id="7574"/>
    <lineage>
        <taxon>Eukaryota</taxon>
        <taxon>Metazoa</taxon>
        <taxon>Spiralia</taxon>
        <taxon>Lophotrochozoa</taxon>
        <taxon>Brachiopoda</taxon>
        <taxon>Linguliformea</taxon>
        <taxon>Lingulata</taxon>
        <taxon>Lingulida</taxon>
        <taxon>Linguloidea</taxon>
        <taxon>Lingulidae</taxon>
        <taxon>Lingula</taxon>
    </lineage>
</organism>
<protein>
    <submittedName>
        <fullName evidence="5">Threonine aspartase 1</fullName>
    </submittedName>
</protein>
<dbReference type="FunCoup" id="A0A1S3KID6">
    <property type="interactions" value="199"/>
</dbReference>
<evidence type="ECO:0000256" key="2">
    <source>
        <dbReference type="PIRSR" id="PIRSR600246-1"/>
    </source>
</evidence>
<dbReference type="GO" id="GO:0005737">
    <property type="term" value="C:cytoplasm"/>
    <property type="evidence" value="ECO:0007669"/>
    <property type="project" value="TreeGrafter"/>
</dbReference>
<dbReference type="InterPro" id="IPR029055">
    <property type="entry name" value="Ntn_hydrolases_N"/>
</dbReference>
<name>A0A1S3KID6_LINAN</name>
<dbReference type="AlphaFoldDB" id="A0A1S3KID6"/>
<evidence type="ECO:0000256" key="1">
    <source>
        <dbReference type="ARBA" id="ARBA00010872"/>
    </source>
</evidence>
<dbReference type="CDD" id="cd04514">
    <property type="entry name" value="Taspase1_like"/>
    <property type="match status" value="1"/>
</dbReference>
<dbReference type="GO" id="GO:0051604">
    <property type="term" value="P:protein maturation"/>
    <property type="evidence" value="ECO:0007669"/>
    <property type="project" value="TreeGrafter"/>
</dbReference>
<dbReference type="PANTHER" id="PTHR10188:SF8">
    <property type="entry name" value="THREONINE ASPARTASE 1"/>
    <property type="match status" value="1"/>
</dbReference>
<dbReference type="SUPFAM" id="SSF56235">
    <property type="entry name" value="N-terminal nucleophile aminohydrolases (Ntn hydrolases)"/>
    <property type="match status" value="1"/>
</dbReference>
<accession>A0A1S3KID6</accession>
<feature type="active site" description="Nucleophile" evidence="2">
    <location>
        <position position="199"/>
    </location>
</feature>
<dbReference type="InParanoid" id="A0A1S3KID6"/>
<comment type="similarity">
    <text evidence="1">Belongs to the Ntn-hydrolase family.</text>
</comment>
<sequence>MADDGIEGFVAVHAGAGFHSPNKTQLYSEVCQLACKKAAEALHDKKSALDAVVMAVTQLENSACTNAGIGSNLTLDGTVECDASVMDGASLKFGAVGAVESIKNPVKLASCLLTEQKKGYLSLGRVPPCFLVGRGAVAWAVEHNIEVVEKKDLITDSSLRSYRDYQRRLDRAEMGLVEPKKMKKDVKMVEEDDSTLLDTVGAVCLDCQGNMAAAVSSGGIALKCPGRVGQAAVFGCGCWADNIKDVTPGVAVSTSGCGEHLIYTQLARECALEVRGADDISQAVTDVFSRQFIESDMLSDQVAKYGGAIVLKYSSSAAERREVELVWAHTTESMCIGYMKTGEHKPKVHISRMPSTSTVGQTTSVMGKYFHLR</sequence>
<gene>
    <name evidence="5" type="primary">LOC106181953</name>
</gene>
<dbReference type="GO" id="GO:0004298">
    <property type="term" value="F:threonine-type endopeptidase activity"/>
    <property type="evidence" value="ECO:0007669"/>
    <property type="project" value="InterPro"/>
</dbReference>
<dbReference type="OrthoDB" id="77601at2759"/>
<evidence type="ECO:0000313" key="4">
    <source>
        <dbReference type="Proteomes" id="UP000085678"/>
    </source>
</evidence>